<evidence type="ECO:0000313" key="2">
    <source>
        <dbReference type="EMBL" id="MFC0262895.1"/>
    </source>
</evidence>
<keyword evidence="1" id="KW-0812">Transmembrane</keyword>
<dbReference type="PANTHER" id="PTHR39419">
    <property type="entry name" value="SLL0814 PROTEIN"/>
    <property type="match status" value="1"/>
</dbReference>
<comment type="caution">
    <text evidence="2">The sequence shown here is derived from an EMBL/GenBank/DDBJ whole genome shotgun (WGS) entry which is preliminary data.</text>
</comment>
<feature type="transmembrane region" description="Helical" evidence="1">
    <location>
        <begin position="138"/>
        <end position="161"/>
    </location>
</feature>
<dbReference type="RefSeq" id="WP_382387350.1">
    <property type="nucleotide sequence ID" value="NZ_JBHLWI010000027.1"/>
</dbReference>
<evidence type="ECO:0000313" key="3">
    <source>
        <dbReference type="Proteomes" id="UP001589797"/>
    </source>
</evidence>
<protein>
    <submittedName>
        <fullName evidence="2">Carotenoid biosynthesis protein</fullName>
    </submittedName>
</protein>
<feature type="transmembrane region" description="Helical" evidence="1">
    <location>
        <begin position="167"/>
        <end position="186"/>
    </location>
</feature>
<feature type="transmembrane region" description="Helical" evidence="1">
    <location>
        <begin position="15"/>
        <end position="33"/>
    </location>
</feature>
<feature type="transmembrane region" description="Helical" evidence="1">
    <location>
        <begin position="66"/>
        <end position="87"/>
    </location>
</feature>
<feature type="transmembrane region" description="Helical" evidence="1">
    <location>
        <begin position="107"/>
        <end position="126"/>
    </location>
</feature>
<dbReference type="PANTHER" id="PTHR39419:SF1">
    <property type="entry name" value="SLL0814 PROTEIN"/>
    <property type="match status" value="1"/>
</dbReference>
<proteinExistence type="predicted"/>
<gene>
    <name evidence="2" type="ORF">ACFFIP_09390</name>
</gene>
<keyword evidence="3" id="KW-1185">Reference proteome</keyword>
<dbReference type="EMBL" id="JBHLWI010000027">
    <property type="protein sequence ID" value="MFC0262895.1"/>
    <property type="molecule type" value="Genomic_DNA"/>
</dbReference>
<feature type="transmembrane region" description="Helical" evidence="1">
    <location>
        <begin position="198"/>
        <end position="216"/>
    </location>
</feature>
<name>A0ABV6FSP0_9BACT</name>
<dbReference type="InterPro" id="IPR007354">
    <property type="entry name" value="CruF-like"/>
</dbReference>
<accession>A0ABV6FSP0</accession>
<dbReference type="Proteomes" id="UP001589797">
    <property type="component" value="Unassembled WGS sequence"/>
</dbReference>
<keyword evidence="1" id="KW-1133">Transmembrane helix</keyword>
<sequence length="217" mass="24587">MKTIIQEIQENKSSLFKFIITVLYLVGIIGMAIPSVRPYFQFLTPFHLLTGLGVMLLFHHDWNKDFIIFAILAFIIGYGSEVTGVHTGFPFGNYSYGPVLGIKFFEVPLMIGVNWLILVYLTGHLFQKNVSNDLLASLFGALVMVGVDFLIEPVAVALDFWTWEGGIIPLSNYLGWLGTAFIIQMIYRKMQFQKDNKLSLHLLINMVAFFAILNLIL</sequence>
<organism evidence="2 3">
    <name type="scientific">Fontibacter flavus</name>
    <dbReference type="NCBI Taxonomy" id="654838"/>
    <lineage>
        <taxon>Bacteria</taxon>
        <taxon>Pseudomonadati</taxon>
        <taxon>Bacteroidota</taxon>
        <taxon>Cytophagia</taxon>
        <taxon>Cytophagales</taxon>
        <taxon>Cyclobacteriaceae</taxon>
        <taxon>Fontibacter</taxon>
    </lineage>
</organism>
<reference evidence="2 3" key="1">
    <citation type="submission" date="2024-09" db="EMBL/GenBank/DDBJ databases">
        <authorList>
            <person name="Sun Q."/>
            <person name="Mori K."/>
        </authorList>
    </citation>
    <scope>NUCLEOTIDE SEQUENCE [LARGE SCALE GENOMIC DNA]</scope>
    <source>
        <strain evidence="2 3">CCM 7650</strain>
    </source>
</reference>
<feature type="transmembrane region" description="Helical" evidence="1">
    <location>
        <begin position="39"/>
        <end position="59"/>
    </location>
</feature>
<evidence type="ECO:0000256" key="1">
    <source>
        <dbReference type="SAM" id="Phobius"/>
    </source>
</evidence>
<dbReference type="Pfam" id="PF04240">
    <property type="entry name" value="Caroten_synth"/>
    <property type="match status" value="1"/>
</dbReference>
<keyword evidence="1" id="KW-0472">Membrane</keyword>